<dbReference type="EMBL" id="FXTI01000004">
    <property type="protein sequence ID" value="SMO61589.1"/>
    <property type="molecule type" value="Genomic_DNA"/>
</dbReference>
<sequence>MYLIHKDATVKGEAIVSTWRGLLKKDFQLALPWVLGGFALILMADLWAVWMTSKASGRFGLSLMPILAHILYLPIYLMISLWLEGKQMHQWLHNPHGMWKLLLSKLVLGIPLMLLSLIISGIYPVYLLVSLDLDINLLEKQLNLVTIGQFLLSTVWFSLDLALWGLILWSIFHWLRPFFGKWSWVVLSVVGLAFLYLSAQWALSPTYETLTQWGAIVTLPDNLTMYMGELLHDLLLGTSFFFLSVWILERKLEV</sequence>
<accession>A0A521CQ35</accession>
<evidence type="ECO:0000313" key="2">
    <source>
        <dbReference type="EMBL" id="SMO61589.1"/>
    </source>
</evidence>
<gene>
    <name evidence="2" type="ORF">SAMN06264849_104119</name>
</gene>
<feature type="transmembrane region" description="Helical" evidence="1">
    <location>
        <begin position="149"/>
        <end position="172"/>
    </location>
</feature>
<keyword evidence="3" id="KW-1185">Reference proteome</keyword>
<feature type="transmembrane region" description="Helical" evidence="1">
    <location>
        <begin position="29"/>
        <end position="50"/>
    </location>
</feature>
<keyword evidence="1" id="KW-0812">Transmembrane</keyword>
<evidence type="ECO:0008006" key="4">
    <source>
        <dbReference type="Google" id="ProtNLM"/>
    </source>
</evidence>
<organism evidence="2 3">
    <name type="scientific">Melghirimyces algeriensis</name>
    <dbReference type="NCBI Taxonomy" id="910412"/>
    <lineage>
        <taxon>Bacteria</taxon>
        <taxon>Bacillati</taxon>
        <taxon>Bacillota</taxon>
        <taxon>Bacilli</taxon>
        <taxon>Bacillales</taxon>
        <taxon>Thermoactinomycetaceae</taxon>
        <taxon>Melghirimyces</taxon>
    </lineage>
</organism>
<feature type="transmembrane region" description="Helical" evidence="1">
    <location>
        <begin position="184"/>
        <end position="203"/>
    </location>
</feature>
<keyword evidence="1" id="KW-0472">Membrane</keyword>
<dbReference type="Proteomes" id="UP000315636">
    <property type="component" value="Unassembled WGS sequence"/>
</dbReference>
<feature type="transmembrane region" description="Helical" evidence="1">
    <location>
        <begin position="62"/>
        <end position="85"/>
    </location>
</feature>
<evidence type="ECO:0000256" key="1">
    <source>
        <dbReference type="SAM" id="Phobius"/>
    </source>
</evidence>
<feature type="transmembrane region" description="Helical" evidence="1">
    <location>
        <begin position="230"/>
        <end position="248"/>
    </location>
</feature>
<protein>
    <recommendedName>
        <fullName evidence="4">ABC-2 type transport system permease protein</fullName>
    </recommendedName>
</protein>
<keyword evidence="1" id="KW-1133">Transmembrane helix</keyword>
<name>A0A521CQ35_9BACL</name>
<proteinExistence type="predicted"/>
<feature type="transmembrane region" description="Helical" evidence="1">
    <location>
        <begin position="106"/>
        <end position="129"/>
    </location>
</feature>
<dbReference type="AlphaFoldDB" id="A0A521CQ35"/>
<reference evidence="2 3" key="1">
    <citation type="submission" date="2017-05" db="EMBL/GenBank/DDBJ databases">
        <authorList>
            <person name="Varghese N."/>
            <person name="Submissions S."/>
        </authorList>
    </citation>
    <scope>NUCLEOTIDE SEQUENCE [LARGE SCALE GENOMIC DNA]</scope>
    <source>
        <strain evidence="2 3">DSM 45474</strain>
    </source>
</reference>
<evidence type="ECO:0000313" key="3">
    <source>
        <dbReference type="Proteomes" id="UP000315636"/>
    </source>
</evidence>